<evidence type="ECO:0000313" key="2">
    <source>
        <dbReference type="EMBL" id="WZU65075.1"/>
    </source>
</evidence>
<sequence length="209" mass="22398">MSIHTTPLDELVACPQCDTLHMAHSLPDDMRAYCQRCGIVLMTSQPAAMARILSLALTAFVMMIAAVSFPFLTLDAGGLQNATSVLDAVLAFNDGYAFPLAVAVAFFIVVIPLIRLSALIYALGPLVRDAKPRQGARKAFALAEKLRPWSMAEIFIVGVTVALIKVAGLAAVTIGPAFWAFAGVVIITVLKDQMICRYSIWEALDKASA</sequence>
<organism evidence="2 3">
    <name type="scientific">Yoonia algicola</name>
    <dbReference type="NCBI Taxonomy" id="3137368"/>
    <lineage>
        <taxon>Bacteria</taxon>
        <taxon>Pseudomonadati</taxon>
        <taxon>Pseudomonadota</taxon>
        <taxon>Alphaproteobacteria</taxon>
        <taxon>Rhodobacterales</taxon>
        <taxon>Paracoccaceae</taxon>
        <taxon>Yoonia</taxon>
    </lineage>
</organism>
<dbReference type="AlphaFoldDB" id="A0AAN0M511"/>
<dbReference type="InterPro" id="IPR007498">
    <property type="entry name" value="PqiA-like"/>
</dbReference>
<evidence type="ECO:0000256" key="1">
    <source>
        <dbReference type="SAM" id="Phobius"/>
    </source>
</evidence>
<evidence type="ECO:0000313" key="3">
    <source>
        <dbReference type="Proteomes" id="UP001451782"/>
    </source>
</evidence>
<keyword evidence="1" id="KW-0812">Transmembrane</keyword>
<protein>
    <submittedName>
        <fullName evidence="2">Paraquat-inducible protein A</fullName>
    </submittedName>
</protein>
<dbReference type="KEGG" id="yag:AABB28_07375"/>
<feature type="transmembrane region" description="Helical" evidence="1">
    <location>
        <begin position="170"/>
        <end position="190"/>
    </location>
</feature>
<dbReference type="Pfam" id="PF04403">
    <property type="entry name" value="PqiA"/>
    <property type="match status" value="1"/>
</dbReference>
<dbReference type="EMBL" id="CP151762">
    <property type="protein sequence ID" value="WZU65075.1"/>
    <property type="molecule type" value="Genomic_DNA"/>
</dbReference>
<feature type="transmembrane region" description="Helical" evidence="1">
    <location>
        <begin position="52"/>
        <end position="72"/>
    </location>
</feature>
<name>A0AAN0M511_9RHOB</name>
<keyword evidence="3" id="KW-1185">Reference proteome</keyword>
<gene>
    <name evidence="2" type="ORF">AABB28_07375</name>
</gene>
<accession>A0AAN0M511</accession>
<keyword evidence="1" id="KW-1133">Transmembrane helix</keyword>
<keyword evidence="1" id="KW-0472">Membrane</keyword>
<feature type="transmembrane region" description="Helical" evidence="1">
    <location>
        <begin position="146"/>
        <end position="164"/>
    </location>
</feature>
<dbReference type="Proteomes" id="UP001451782">
    <property type="component" value="Chromosome"/>
</dbReference>
<feature type="transmembrane region" description="Helical" evidence="1">
    <location>
        <begin position="96"/>
        <end position="126"/>
    </location>
</feature>
<proteinExistence type="predicted"/>
<reference evidence="2 3" key="1">
    <citation type="submission" date="2024-04" db="EMBL/GenBank/DDBJ databases">
        <title>Phylogenomic analyses of a clade within the roseobacter group suggest taxonomic reassignments of species of the genera Aestuariivita, Citreicella, Loktanella, Nautella, Pelagibaca, Ruegeria, Thalassobius, Thiobacimonas and Tropicibacter, and the proposal o.</title>
        <authorList>
            <person name="Jeon C.O."/>
        </authorList>
    </citation>
    <scope>NUCLEOTIDE SEQUENCE [LARGE SCALE GENOMIC DNA]</scope>
    <source>
        <strain evidence="2 3">G8-12</strain>
    </source>
</reference>
<dbReference type="RefSeq" id="WP_342071425.1">
    <property type="nucleotide sequence ID" value="NZ_CP151762.1"/>
</dbReference>